<dbReference type="SUPFAM" id="SSF54117">
    <property type="entry name" value="Interleukin 8-like chemokines"/>
    <property type="match status" value="1"/>
</dbReference>
<dbReference type="GO" id="GO:0006955">
    <property type="term" value="P:immune response"/>
    <property type="evidence" value="ECO:0007669"/>
    <property type="project" value="InterPro"/>
</dbReference>
<dbReference type="Proteomes" id="UP000221080">
    <property type="component" value="Chromosome 8"/>
</dbReference>
<dbReference type="Gene3D" id="2.40.50.40">
    <property type="match status" value="1"/>
</dbReference>
<dbReference type="Pfam" id="PF00048">
    <property type="entry name" value="IL8"/>
    <property type="match status" value="1"/>
</dbReference>
<feature type="domain" description="Chemokine interleukin-8-like" evidence="3">
    <location>
        <begin position="31"/>
        <end position="74"/>
    </location>
</feature>
<reference evidence="5" key="2">
    <citation type="submission" date="2025-08" db="UniProtKB">
        <authorList>
            <consortium name="RefSeq"/>
        </authorList>
    </citation>
    <scope>IDENTIFICATION</scope>
    <source>
        <tissue evidence="5">Blood</tissue>
    </source>
</reference>
<proteinExistence type="predicted"/>
<dbReference type="KEGG" id="ipu:108269114"/>
<dbReference type="InterPro" id="IPR001811">
    <property type="entry name" value="Chemokine_IL8-like_dom"/>
</dbReference>
<dbReference type="RefSeq" id="XP_017330183.1">
    <property type="nucleotide sequence ID" value="XM_017474694.3"/>
</dbReference>
<protein>
    <submittedName>
        <fullName evidence="5">C-C motif chemokine 14-like</fullName>
    </submittedName>
</protein>
<keyword evidence="4" id="KW-1185">Reference proteome</keyword>
<accession>A0A2D0RI24</accession>
<dbReference type="InterPro" id="IPR036048">
    <property type="entry name" value="Interleukin_8-like_sf"/>
</dbReference>
<sequence>MKISRVFLVLGFVLIMALYSDAIPLSLDPVSCCFTFFTGKIPSDKILEVKRTDSRCSQQGFIVTTPRFPSLCAQEVTVTENVTPP</sequence>
<feature type="chain" id="PRO_5012903714" evidence="2">
    <location>
        <begin position="23"/>
        <end position="85"/>
    </location>
</feature>
<feature type="signal peptide" evidence="2">
    <location>
        <begin position="1"/>
        <end position="22"/>
    </location>
</feature>
<reference evidence="4" key="1">
    <citation type="journal article" date="2016" name="Nat. Commun.">
        <title>The channel catfish genome sequence provides insights into the evolution of scale formation in teleosts.</title>
        <authorList>
            <person name="Liu Z."/>
            <person name="Liu S."/>
            <person name="Yao J."/>
            <person name="Bao L."/>
            <person name="Zhang J."/>
            <person name="Li Y."/>
            <person name="Jiang C."/>
            <person name="Sun L."/>
            <person name="Wang R."/>
            <person name="Zhang Y."/>
            <person name="Zhou T."/>
            <person name="Zeng Q."/>
            <person name="Fu Q."/>
            <person name="Gao S."/>
            <person name="Li N."/>
            <person name="Koren S."/>
            <person name="Jiang Y."/>
            <person name="Zimin A."/>
            <person name="Xu P."/>
            <person name="Phillippy A.M."/>
            <person name="Geng X."/>
            <person name="Song L."/>
            <person name="Sun F."/>
            <person name="Li C."/>
            <person name="Wang X."/>
            <person name="Chen A."/>
            <person name="Jin Y."/>
            <person name="Yuan Z."/>
            <person name="Yang Y."/>
            <person name="Tan S."/>
            <person name="Peatman E."/>
            <person name="Lu J."/>
            <person name="Qin Z."/>
            <person name="Dunham R."/>
            <person name="Li Z."/>
            <person name="Sonstegard T."/>
            <person name="Feng J."/>
            <person name="Danzmann R.G."/>
            <person name="Schroeder S."/>
            <person name="Scheffler B."/>
            <person name="Duke M.V."/>
            <person name="Ballard L."/>
            <person name="Kucuktas H."/>
            <person name="Kaltenboeck L."/>
            <person name="Liu H."/>
            <person name="Armbruster J."/>
            <person name="Xie Y."/>
            <person name="Kirby M.L."/>
            <person name="Tian Y."/>
            <person name="Flanagan M.E."/>
            <person name="Mu W."/>
            <person name="Waldbieser G.C."/>
        </authorList>
    </citation>
    <scope>NUCLEOTIDE SEQUENCE [LARGE SCALE GENOMIC DNA]</scope>
    <source>
        <strain evidence="4">SDA103</strain>
    </source>
</reference>
<dbReference type="GO" id="GO:0008009">
    <property type="term" value="F:chemokine activity"/>
    <property type="evidence" value="ECO:0007669"/>
    <property type="project" value="InterPro"/>
</dbReference>
<evidence type="ECO:0000259" key="3">
    <source>
        <dbReference type="Pfam" id="PF00048"/>
    </source>
</evidence>
<organism evidence="4 5">
    <name type="scientific">Ictalurus punctatus</name>
    <name type="common">Channel catfish</name>
    <name type="synonym">Silurus punctatus</name>
    <dbReference type="NCBI Taxonomy" id="7998"/>
    <lineage>
        <taxon>Eukaryota</taxon>
        <taxon>Metazoa</taxon>
        <taxon>Chordata</taxon>
        <taxon>Craniata</taxon>
        <taxon>Vertebrata</taxon>
        <taxon>Euteleostomi</taxon>
        <taxon>Actinopterygii</taxon>
        <taxon>Neopterygii</taxon>
        <taxon>Teleostei</taxon>
        <taxon>Ostariophysi</taxon>
        <taxon>Siluriformes</taxon>
        <taxon>Ictaluridae</taxon>
        <taxon>Ictalurus</taxon>
    </lineage>
</organism>
<dbReference type="GO" id="GO:0005615">
    <property type="term" value="C:extracellular space"/>
    <property type="evidence" value="ECO:0007669"/>
    <property type="project" value="UniProtKB-KW"/>
</dbReference>
<evidence type="ECO:0000313" key="4">
    <source>
        <dbReference type="Proteomes" id="UP000221080"/>
    </source>
</evidence>
<dbReference type="AlphaFoldDB" id="A0A2D0RI24"/>
<evidence type="ECO:0000256" key="1">
    <source>
        <dbReference type="ARBA" id="ARBA00022514"/>
    </source>
</evidence>
<evidence type="ECO:0000313" key="5">
    <source>
        <dbReference type="RefSeq" id="XP_017330183.1"/>
    </source>
</evidence>
<keyword evidence="2" id="KW-0732">Signal</keyword>
<gene>
    <name evidence="5" type="primary">LOC108269114</name>
</gene>
<dbReference type="GeneID" id="108269114"/>
<name>A0A2D0RI24_ICTPU</name>
<dbReference type="OrthoDB" id="8866135at2759"/>
<keyword evidence="1" id="KW-0202">Cytokine</keyword>
<evidence type="ECO:0000256" key="2">
    <source>
        <dbReference type="SAM" id="SignalP"/>
    </source>
</evidence>